<comment type="caution">
    <text evidence="1">The sequence shown here is derived from an EMBL/GenBank/DDBJ whole genome shotgun (WGS) entry which is preliminary data.</text>
</comment>
<gene>
    <name evidence="1" type="ORF">AAEO56_18495</name>
</gene>
<dbReference type="PROSITE" id="PS51257">
    <property type="entry name" value="PROKAR_LIPOPROTEIN"/>
    <property type="match status" value="1"/>
</dbReference>
<keyword evidence="2" id="KW-1185">Reference proteome</keyword>
<accession>A0ABU9I1H7</accession>
<evidence type="ECO:0000313" key="1">
    <source>
        <dbReference type="EMBL" id="MEL1246270.1"/>
    </source>
</evidence>
<evidence type="ECO:0008006" key="3">
    <source>
        <dbReference type="Google" id="ProtNLM"/>
    </source>
</evidence>
<sequence length="228" mass="25264">MKRFNLVLGAVLIAAGATSCKDEAKETAEHNVDHYVVFVDSVNGLDAAERAANWAAIDAAYQARVAEAEAAMTTLKEDEAAQKRIDESKAKYDAVRMQAENEAKAKMEAEAAKTAGNPMADKFFGAGNVVGNDMTFAWVNKDNILSVYQKFYETFDADKDEYSRQDLDKVKAWYEALDNRKNTVEKEGLSSSDNNKIAGIKLKFAPKFRWERLTAKGEENQAAKDKAN</sequence>
<organism evidence="1 2">
    <name type="scientific">Flavobacterium arundinis</name>
    <dbReference type="NCBI Taxonomy" id="3139143"/>
    <lineage>
        <taxon>Bacteria</taxon>
        <taxon>Pseudomonadati</taxon>
        <taxon>Bacteroidota</taxon>
        <taxon>Flavobacteriia</taxon>
        <taxon>Flavobacteriales</taxon>
        <taxon>Flavobacteriaceae</taxon>
        <taxon>Flavobacterium</taxon>
    </lineage>
</organism>
<proteinExistence type="predicted"/>
<dbReference type="Proteomes" id="UP001464555">
    <property type="component" value="Unassembled WGS sequence"/>
</dbReference>
<reference evidence="1 2" key="1">
    <citation type="submission" date="2024-04" db="EMBL/GenBank/DDBJ databases">
        <title>Flavobacterium sp. DGU11 16S ribosomal RNA gene Genome sequencing and assembly.</title>
        <authorList>
            <person name="Park S."/>
        </authorList>
    </citation>
    <scope>NUCLEOTIDE SEQUENCE [LARGE SCALE GENOMIC DNA]</scope>
    <source>
        <strain evidence="1 2">DGU11</strain>
    </source>
</reference>
<name>A0ABU9I1H7_9FLAO</name>
<protein>
    <recommendedName>
        <fullName evidence="3">Lipoprotein</fullName>
    </recommendedName>
</protein>
<dbReference type="RefSeq" id="WP_341698566.1">
    <property type="nucleotide sequence ID" value="NZ_JBBYHR010000013.1"/>
</dbReference>
<evidence type="ECO:0000313" key="2">
    <source>
        <dbReference type="Proteomes" id="UP001464555"/>
    </source>
</evidence>
<dbReference type="EMBL" id="JBBYHR010000013">
    <property type="protein sequence ID" value="MEL1246270.1"/>
    <property type="molecule type" value="Genomic_DNA"/>
</dbReference>